<evidence type="ECO:0000256" key="1">
    <source>
        <dbReference type="SAM" id="MobiDB-lite"/>
    </source>
</evidence>
<comment type="caution">
    <text evidence="2">The sequence shown here is derived from an EMBL/GenBank/DDBJ whole genome shotgun (WGS) entry which is preliminary data.</text>
</comment>
<organism evidence="2 3">
    <name type="scientific">Exocentrus adspersus</name>
    <dbReference type="NCBI Taxonomy" id="1586481"/>
    <lineage>
        <taxon>Eukaryota</taxon>
        <taxon>Metazoa</taxon>
        <taxon>Ecdysozoa</taxon>
        <taxon>Arthropoda</taxon>
        <taxon>Hexapoda</taxon>
        <taxon>Insecta</taxon>
        <taxon>Pterygota</taxon>
        <taxon>Neoptera</taxon>
        <taxon>Endopterygota</taxon>
        <taxon>Coleoptera</taxon>
        <taxon>Polyphaga</taxon>
        <taxon>Cucujiformia</taxon>
        <taxon>Chrysomeloidea</taxon>
        <taxon>Cerambycidae</taxon>
        <taxon>Lamiinae</taxon>
        <taxon>Acanthocinini</taxon>
        <taxon>Exocentrus</taxon>
    </lineage>
</organism>
<reference evidence="2 3" key="1">
    <citation type="journal article" date="2023" name="Insect Mol. Biol.">
        <title>Genome sequencing provides insights into the evolution of gene families encoding plant cell wall-degrading enzymes in longhorned beetles.</title>
        <authorList>
            <person name="Shin N.R."/>
            <person name="Okamura Y."/>
            <person name="Kirsch R."/>
            <person name="Pauchet Y."/>
        </authorList>
    </citation>
    <scope>NUCLEOTIDE SEQUENCE [LARGE SCALE GENOMIC DNA]</scope>
    <source>
        <strain evidence="2">EAD_L_NR</strain>
    </source>
</reference>
<feature type="region of interest" description="Disordered" evidence="1">
    <location>
        <begin position="1"/>
        <end position="45"/>
    </location>
</feature>
<protein>
    <submittedName>
        <fullName evidence="2">Uncharacterized protein</fullName>
    </submittedName>
</protein>
<sequence length="217" mass="24707">MARGTPIPNSEGMGYYKGQDGVNSTDPQSRSHDNSTGKARLQAKQKLVFPEPNLNLTKMTTQSQDEQKHVYCKEMLLRDLRAMHTDQVPNNWKVQDTDGGILFSFGHHRKGVTRSILVRNDMTAEIRVERSPVTYRISIKITSLQDILRAMALAPVLQICEGNGDGECPHGGLFSLVPKSRSGRCKLCQCHYRRKQNRKCKKEKRLYKKYEKLVLCS</sequence>
<dbReference type="AlphaFoldDB" id="A0AAV8W4H0"/>
<dbReference type="EMBL" id="JANEYG010000011">
    <property type="protein sequence ID" value="KAJ8921210.1"/>
    <property type="molecule type" value="Genomic_DNA"/>
</dbReference>
<keyword evidence="3" id="KW-1185">Reference proteome</keyword>
<evidence type="ECO:0000313" key="3">
    <source>
        <dbReference type="Proteomes" id="UP001159042"/>
    </source>
</evidence>
<proteinExistence type="predicted"/>
<accession>A0AAV8W4H0</accession>
<gene>
    <name evidence="2" type="ORF">NQ315_013682</name>
</gene>
<evidence type="ECO:0000313" key="2">
    <source>
        <dbReference type="EMBL" id="KAJ8921210.1"/>
    </source>
</evidence>
<name>A0AAV8W4H0_9CUCU</name>
<dbReference type="Proteomes" id="UP001159042">
    <property type="component" value="Unassembled WGS sequence"/>
</dbReference>